<accession>A0A6P6Q7A1</accession>
<dbReference type="Pfam" id="PF00047">
    <property type="entry name" value="ig"/>
    <property type="match status" value="2"/>
</dbReference>
<sequence length="536" mass="60479">MDFLMTEPVYKLLIFLCMIQGMNGGLIHYKISATAVEGQNISLQCIVTDEHDITIIQLEWIKQQKDKEMTDQKIVVFHPGFPIHYFQSGFLLETVTSSKTRKLQGSILTLREVRVNDTGNYICEITSYPTGSIKRITKLQFTEPPASVKMSYPYGFIKEGDDMKITCSAIPPPIHYKLKRSKNKIFWLESSNGEFTLPHVTRNDSDVYICLPEWDSLVPNLQGLNATVEVTVNFLDGIECNTSSSLNVSAGEDVVISCIAKASQYLQYKWMRGDTTLSLSDTLSLTSMTSEQSGTYKLTAVFLDNQLQTDIEISIQVLPKQNEGMNGGLIHYKISATAVEGQNISLQCIVTDEHDITIIQLEWIKQRKDKKMTDQKIVVFHPGFPIHYFQSGFLLETVTSSKTRKLQGSILTLREVRVNDTGNYICEITSYPTGSIKRITKLQVTEPPASVKMSYPYGFIKEGDDMKITCSAIPPPIHYKLKRSKNKIFWLESSNGEFTLPHVTRNDSDVYICLPEWDSLVPNLQGLNATVEVTVN</sequence>
<dbReference type="InterPro" id="IPR013783">
    <property type="entry name" value="Ig-like_fold"/>
</dbReference>
<proteinExistence type="predicted"/>
<dbReference type="InterPro" id="IPR036179">
    <property type="entry name" value="Ig-like_dom_sf"/>
</dbReference>
<dbReference type="InterPro" id="IPR042381">
    <property type="entry name" value="CD96"/>
</dbReference>
<dbReference type="KEGG" id="caua:113109805"/>
<protein>
    <submittedName>
        <fullName evidence="4">Uncharacterized protein LOC113109805</fullName>
    </submittedName>
</protein>
<dbReference type="PANTHER" id="PTHR15317">
    <property type="entry name" value="T-CELL SURFACE PROTEIN TACTILE"/>
    <property type="match status" value="1"/>
</dbReference>
<dbReference type="InterPro" id="IPR003599">
    <property type="entry name" value="Ig_sub"/>
</dbReference>
<dbReference type="Gene3D" id="2.60.40.10">
    <property type="entry name" value="Immunoglobulins"/>
    <property type="match status" value="5"/>
</dbReference>
<keyword evidence="1" id="KW-0393">Immunoglobulin domain</keyword>
<feature type="domain" description="Ig-like" evidence="2">
    <location>
        <begin position="145"/>
        <end position="210"/>
    </location>
</feature>
<dbReference type="PANTHER" id="PTHR15317:SF1">
    <property type="entry name" value="T-CELL SURFACE PROTEIN TACTILE"/>
    <property type="match status" value="1"/>
</dbReference>
<dbReference type="PROSITE" id="PS50835">
    <property type="entry name" value="IG_LIKE"/>
    <property type="match status" value="5"/>
</dbReference>
<dbReference type="InterPro" id="IPR007110">
    <property type="entry name" value="Ig-like_dom"/>
</dbReference>
<evidence type="ECO:0000313" key="4">
    <source>
        <dbReference type="RefSeq" id="XP_026129358.1"/>
    </source>
</evidence>
<dbReference type="RefSeq" id="XP_026129358.1">
    <property type="nucleotide sequence ID" value="XM_026273573.1"/>
</dbReference>
<gene>
    <name evidence="4" type="primary">LOC113109805</name>
</gene>
<dbReference type="Pfam" id="PF07686">
    <property type="entry name" value="V-set"/>
    <property type="match status" value="2"/>
</dbReference>
<feature type="domain" description="Ig-like" evidence="2">
    <location>
        <begin position="448"/>
        <end position="534"/>
    </location>
</feature>
<dbReference type="InterPro" id="IPR003598">
    <property type="entry name" value="Ig_sub2"/>
</dbReference>
<dbReference type="SMART" id="SM00409">
    <property type="entry name" value="IG"/>
    <property type="match status" value="5"/>
</dbReference>
<feature type="domain" description="Ig-like" evidence="2">
    <location>
        <begin position="319"/>
        <end position="445"/>
    </location>
</feature>
<dbReference type="GO" id="GO:0007160">
    <property type="term" value="P:cell-matrix adhesion"/>
    <property type="evidence" value="ECO:0007669"/>
    <property type="project" value="TreeGrafter"/>
</dbReference>
<feature type="domain" description="Ig-like" evidence="2">
    <location>
        <begin position="8"/>
        <end position="140"/>
    </location>
</feature>
<evidence type="ECO:0000256" key="1">
    <source>
        <dbReference type="ARBA" id="ARBA00023319"/>
    </source>
</evidence>
<dbReference type="SMART" id="SM00408">
    <property type="entry name" value="IGc2"/>
    <property type="match status" value="5"/>
</dbReference>
<keyword evidence="3" id="KW-1185">Reference proteome</keyword>
<dbReference type="SMART" id="SM00406">
    <property type="entry name" value="IGv"/>
    <property type="match status" value="2"/>
</dbReference>
<evidence type="ECO:0000313" key="3">
    <source>
        <dbReference type="Proteomes" id="UP000515129"/>
    </source>
</evidence>
<reference evidence="4" key="1">
    <citation type="submission" date="2025-08" db="UniProtKB">
        <authorList>
            <consortium name="RefSeq"/>
        </authorList>
    </citation>
    <scope>IDENTIFICATION</scope>
    <source>
        <strain evidence="4">Wakin</strain>
        <tissue evidence="4">Muscle</tissue>
    </source>
</reference>
<dbReference type="Proteomes" id="UP000515129">
    <property type="component" value="Chromosome 10"/>
</dbReference>
<dbReference type="AlphaFoldDB" id="A0A6P6Q7A1"/>
<dbReference type="InterPro" id="IPR013106">
    <property type="entry name" value="Ig_V-set"/>
</dbReference>
<dbReference type="OrthoDB" id="10012075at2759"/>
<feature type="domain" description="Ig-like" evidence="2">
    <location>
        <begin position="219"/>
        <end position="314"/>
    </location>
</feature>
<organism evidence="3 4">
    <name type="scientific">Carassius auratus</name>
    <name type="common">Goldfish</name>
    <dbReference type="NCBI Taxonomy" id="7957"/>
    <lineage>
        <taxon>Eukaryota</taxon>
        <taxon>Metazoa</taxon>
        <taxon>Chordata</taxon>
        <taxon>Craniata</taxon>
        <taxon>Vertebrata</taxon>
        <taxon>Euteleostomi</taxon>
        <taxon>Actinopterygii</taxon>
        <taxon>Neopterygii</taxon>
        <taxon>Teleostei</taxon>
        <taxon>Ostariophysi</taxon>
        <taxon>Cypriniformes</taxon>
        <taxon>Cyprinidae</taxon>
        <taxon>Cyprininae</taxon>
        <taxon>Carassius</taxon>
    </lineage>
</organism>
<dbReference type="GO" id="GO:0006954">
    <property type="term" value="P:inflammatory response"/>
    <property type="evidence" value="ECO:0007669"/>
    <property type="project" value="TreeGrafter"/>
</dbReference>
<dbReference type="SUPFAM" id="SSF48726">
    <property type="entry name" value="Immunoglobulin"/>
    <property type="match status" value="5"/>
</dbReference>
<evidence type="ECO:0000259" key="2">
    <source>
        <dbReference type="PROSITE" id="PS50835"/>
    </source>
</evidence>
<name>A0A6P6Q7A1_CARAU</name>
<dbReference type="InterPro" id="IPR013151">
    <property type="entry name" value="Immunoglobulin_dom"/>
</dbReference>
<dbReference type="GeneID" id="113109805"/>